<evidence type="ECO:0000313" key="3">
    <source>
        <dbReference type="EMBL" id="QUN06233.1"/>
    </source>
</evidence>
<dbReference type="Gene3D" id="3.90.930.50">
    <property type="match status" value="1"/>
</dbReference>
<feature type="domain" description="NGO1945-like C-terminal" evidence="2">
    <location>
        <begin position="144"/>
        <end position="237"/>
    </location>
</feature>
<evidence type="ECO:0000313" key="4">
    <source>
        <dbReference type="Proteomes" id="UP000679575"/>
    </source>
</evidence>
<dbReference type="InterPro" id="IPR044922">
    <property type="entry name" value="DUF2063_N_sf"/>
</dbReference>
<dbReference type="Proteomes" id="UP000679575">
    <property type="component" value="Chromosome"/>
</dbReference>
<name>A0ABX7YUS0_9GAMM</name>
<organism evidence="3 4">
    <name type="scientific">Shewanella yunxiaonensis</name>
    <dbReference type="NCBI Taxonomy" id="2829809"/>
    <lineage>
        <taxon>Bacteria</taxon>
        <taxon>Pseudomonadati</taxon>
        <taxon>Pseudomonadota</taxon>
        <taxon>Gammaproteobacteria</taxon>
        <taxon>Alteromonadales</taxon>
        <taxon>Shewanellaceae</taxon>
        <taxon>Shewanella</taxon>
    </lineage>
</organism>
<dbReference type="EMBL" id="CP073587">
    <property type="protein sequence ID" value="QUN06233.1"/>
    <property type="molecule type" value="Genomic_DNA"/>
</dbReference>
<dbReference type="Pfam" id="PF22106">
    <property type="entry name" value="NGO1945_C"/>
    <property type="match status" value="1"/>
</dbReference>
<keyword evidence="4" id="KW-1185">Reference proteome</keyword>
<evidence type="ECO:0000259" key="1">
    <source>
        <dbReference type="Pfam" id="PF09836"/>
    </source>
</evidence>
<evidence type="ECO:0000259" key="2">
    <source>
        <dbReference type="Pfam" id="PF22106"/>
    </source>
</evidence>
<dbReference type="InterPro" id="IPR018640">
    <property type="entry name" value="DUF2063"/>
</dbReference>
<gene>
    <name evidence="3" type="ORF">KDN34_01815</name>
</gene>
<dbReference type="Gene3D" id="1.10.150.690">
    <property type="entry name" value="DUF2063"/>
    <property type="match status" value="1"/>
</dbReference>
<keyword evidence="3" id="KW-0238">DNA-binding</keyword>
<dbReference type="Pfam" id="PF09836">
    <property type="entry name" value="DUF2063"/>
    <property type="match status" value="1"/>
</dbReference>
<proteinExistence type="predicted"/>
<accession>A0ABX7YUS0</accession>
<protein>
    <submittedName>
        <fullName evidence="3">DNA-binding domain-containing protein</fullName>
    </submittedName>
</protein>
<reference evidence="3 4" key="1">
    <citation type="submission" date="2021-04" db="EMBL/GenBank/DDBJ databases">
        <title>Novel species identification of genus Shewanella.</title>
        <authorList>
            <person name="Liu G."/>
        </authorList>
    </citation>
    <scope>NUCLEOTIDE SEQUENCE [LARGE SCALE GENOMIC DNA]</scope>
    <source>
        <strain evidence="3 4">FJAT-54481</strain>
    </source>
</reference>
<dbReference type="GO" id="GO:0003677">
    <property type="term" value="F:DNA binding"/>
    <property type="evidence" value="ECO:0007669"/>
    <property type="project" value="UniProtKB-KW"/>
</dbReference>
<dbReference type="RefSeq" id="WP_212595249.1">
    <property type="nucleotide sequence ID" value="NZ_CP073587.1"/>
</dbReference>
<feature type="domain" description="Putative DNA-binding" evidence="1">
    <location>
        <begin position="10"/>
        <end position="93"/>
    </location>
</feature>
<sequence>MPVNRDFREQQYQFAAQLRQPEMPVADGLNPRRLQVYRELVANNISSFINNTFPLSRKLTGELWQPLLMEFIARHHCSSPLFLDIPATFVSYIQQHYPQGLTDKPFLPELLHYEWLELAVATCEAAPLHKWRGALTAPVYLSATAIAVNYTFPVQLIGEAYQPLHAPAAPTSLLLYRDANDDVTFMSITPLLCQALHILGSHPGANTEQWLLEIAAHYPEWPKAQLQRGLLALLPELSERGIIGQ</sequence>
<dbReference type="InterPro" id="IPR054098">
    <property type="entry name" value="NGO1945-like_C"/>
</dbReference>